<dbReference type="RefSeq" id="WP_107349300.1">
    <property type="nucleotide sequence ID" value="NZ_PYMH01000005.1"/>
</dbReference>
<dbReference type="PANTHER" id="PTHR35527:SF2">
    <property type="entry name" value="HYDROLASE"/>
    <property type="match status" value="1"/>
</dbReference>
<dbReference type="InterPro" id="IPR029132">
    <property type="entry name" value="CBAH/NAAA_C"/>
</dbReference>
<dbReference type="AlphaFoldDB" id="A0A2T3IYJ1"/>
<organism evidence="4 5">
    <name type="scientific">Photobacterium lutimaris</name>
    <dbReference type="NCBI Taxonomy" id="388278"/>
    <lineage>
        <taxon>Bacteria</taxon>
        <taxon>Pseudomonadati</taxon>
        <taxon>Pseudomonadota</taxon>
        <taxon>Gammaproteobacteria</taxon>
        <taxon>Vibrionales</taxon>
        <taxon>Vibrionaceae</taxon>
        <taxon>Photobacterium</taxon>
    </lineage>
</organism>
<feature type="domain" description="Choloylglycine hydrolase/NAAA C-terminal" evidence="3">
    <location>
        <begin position="2"/>
        <end position="187"/>
    </location>
</feature>
<evidence type="ECO:0000313" key="5">
    <source>
        <dbReference type="Proteomes" id="UP000241222"/>
    </source>
</evidence>
<comment type="similarity">
    <text evidence="1">Belongs to the peptidase C59 family.</text>
</comment>
<evidence type="ECO:0000259" key="3">
    <source>
        <dbReference type="Pfam" id="PF02275"/>
    </source>
</evidence>
<dbReference type="Proteomes" id="UP000241222">
    <property type="component" value="Unassembled WGS sequence"/>
</dbReference>
<dbReference type="Gene3D" id="3.60.60.10">
    <property type="entry name" value="Penicillin V Acylase, Chain A"/>
    <property type="match status" value="1"/>
</dbReference>
<evidence type="ECO:0000256" key="1">
    <source>
        <dbReference type="ARBA" id="ARBA00006625"/>
    </source>
</evidence>
<comment type="caution">
    <text evidence="4">The sequence shown here is derived from an EMBL/GenBank/DDBJ whole genome shotgun (WGS) entry which is preliminary data.</text>
</comment>
<keyword evidence="5" id="KW-1185">Reference proteome</keyword>
<dbReference type="OrthoDB" id="1265391at2"/>
<accession>A0A2T3IYJ1</accession>
<protein>
    <recommendedName>
        <fullName evidence="3">Choloylglycine hydrolase/NAAA C-terminal domain-containing protein</fullName>
    </recommendedName>
</protein>
<name>A0A2T3IYJ1_9GAMM</name>
<sequence>MCSALGLMATGNSVLGVNYDFQFDHGMVVINPRNLHKWSELPLGGQFRWHSRYGSVTLVQFGCELPCGGINEMGLSIHLLEQRDAAYPPLSLLEPTLSELQWIQYQLDTCANIDEVLAGLTTIKVHSQFIPLHYVIADSTGQGAVIEFVHGEIEVSRFQAGKPLVLTNHSLASSRQYYQQYRLSKQPIPCSSTSSARYCRLFDYSQTFQDGEAPEQFVSEGLARVAIAGKRWDSLLQLFCGAGSFRTCWQIIFTPGKRSMGFSRYANGRGFEISLDDWAFDTLQERLCCDLHLSSDRGGKPNMTPYSYHENRRIITKTYRPYKRHFPARAIEEIARYPDQFVVFEQ</sequence>
<dbReference type="PANTHER" id="PTHR35527">
    <property type="entry name" value="CHOLOYLGLYCINE HYDROLASE"/>
    <property type="match status" value="1"/>
</dbReference>
<dbReference type="Pfam" id="PF02275">
    <property type="entry name" value="CBAH"/>
    <property type="match status" value="1"/>
</dbReference>
<gene>
    <name evidence="4" type="ORF">C9I99_12930</name>
</gene>
<dbReference type="InterPro" id="IPR029055">
    <property type="entry name" value="Ntn_hydrolases_N"/>
</dbReference>
<dbReference type="SUPFAM" id="SSF56235">
    <property type="entry name" value="N-terminal nucleophile aminohydrolases (Ntn hydrolases)"/>
    <property type="match status" value="1"/>
</dbReference>
<reference evidence="4 5" key="1">
    <citation type="submission" date="2018-03" db="EMBL/GenBank/DDBJ databases">
        <title>Whole genome sequencing of Histamine producing bacteria.</title>
        <authorList>
            <person name="Butler K."/>
        </authorList>
    </citation>
    <scope>NUCLEOTIDE SEQUENCE [LARGE SCALE GENOMIC DNA]</scope>
    <source>
        <strain evidence="4 5">JCM 13586</strain>
    </source>
</reference>
<dbReference type="EMBL" id="PYMH01000005">
    <property type="protein sequence ID" value="PSU33667.1"/>
    <property type="molecule type" value="Genomic_DNA"/>
</dbReference>
<proteinExistence type="inferred from homology"/>
<keyword evidence="2" id="KW-0378">Hydrolase</keyword>
<evidence type="ECO:0000256" key="2">
    <source>
        <dbReference type="ARBA" id="ARBA00022801"/>
    </source>
</evidence>
<dbReference type="InterPro" id="IPR052193">
    <property type="entry name" value="Peptidase_C59"/>
</dbReference>
<dbReference type="GO" id="GO:0016787">
    <property type="term" value="F:hydrolase activity"/>
    <property type="evidence" value="ECO:0007669"/>
    <property type="project" value="UniProtKB-KW"/>
</dbReference>
<evidence type="ECO:0000313" key="4">
    <source>
        <dbReference type="EMBL" id="PSU33667.1"/>
    </source>
</evidence>